<comment type="subunit">
    <text evidence="11">Part of the 60S ribosomal subunit.</text>
</comment>
<evidence type="ECO:0000256" key="12">
    <source>
        <dbReference type="ARBA" id="ARBA00035298"/>
    </source>
</evidence>
<dbReference type="WBParaSite" id="Pan_g5415.t1">
    <property type="protein sequence ID" value="Pan_g5415.t1"/>
    <property type="gene ID" value="Pan_g5415"/>
</dbReference>
<evidence type="ECO:0000256" key="11">
    <source>
        <dbReference type="ARBA" id="ARBA00035124"/>
    </source>
</evidence>
<keyword evidence="9" id="KW-0539">Nucleus</keyword>
<dbReference type="InterPro" id="IPR001975">
    <property type="entry name" value="Ribosomal_eL40_dom"/>
</dbReference>
<keyword evidence="8" id="KW-0689">Ribosomal protein</keyword>
<comment type="similarity">
    <text evidence="4">In the N-terminal section; belongs to the ubiquitin family.</text>
</comment>
<evidence type="ECO:0000256" key="2">
    <source>
        <dbReference type="ARBA" id="ARBA00004123"/>
    </source>
</evidence>
<dbReference type="GO" id="GO:0005840">
    <property type="term" value="C:ribosome"/>
    <property type="evidence" value="ECO:0007669"/>
    <property type="project" value="UniProtKB-KW"/>
</dbReference>
<dbReference type="PRINTS" id="PR00348">
    <property type="entry name" value="UBIQUITIN"/>
</dbReference>
<dbReference type="InterPro" id="IPR000626">
    <property type="entry name" value="Ubiquitin-like_dom"/>
</dbReference>
<dbReference type="Proteomes" id="UP000492821">
    <property type="component" value="Unassembled WGS sequence"/>
</dbReference>
<evidence type="ECO:0000256" key="7">
    <source>
        <dbReference type="ARBA" id="ARBA00022499"/>
    </source>
</evidence>
<keyword evidence="10" id="KW-0687">Ribonucleoprotein</keyword>
<dbReference type="InterPro" id="IPR019956">
    <property type="entry name" value="Ubiquitin_dom"/>
</dbReference>
<evidence type="ECO:0000256" key="10">
    <source>
        <dbReference type="ARBA" id="ARBA00023274"/>
    </source>
</evidence>
<dbReference type="Gene3D" id="4.10.1060.50">
    <property type="match status" value="1"/>
</dbReference>
<comment type="function">
    <text evidence="1">Component of the 60S subunit of the ribosome.</text>
</comment>
<accession>A0A7E4VZ08</accession>
<protein>
    <recommendedName>
        <fullName evidence="12">Ubiquitin-ribosomal protein eL40 fusion protein</fullName>
    </recommendedName>
</protein>
<keyword evidence="14" id="KW-1185">Reference proteome</keyword>
<name>A0A7E4VZ08_PANRE</name>
<dbReference type="SMART" id="SM00213">
    <property type="entry name" value="UBQ"/>
    <property type="match status" value="1"/>
</dbReference>
<evidence type="ECO:0000256" key="8">
    <source>
        <dbReference type="ARBA" id="ARBA00022980"/>
    </source>
</evidence>
<evidence type="ECO:0000256" key="3">
    <source>
        <dbReference type="ARBA" id="ARBA00004496"/>
    </source>
</evidence>
<dbReference type="GO" id="GO:0005737">
    <property type="term" value="C:cytoplasm"/>
    <property type="evidence" value="ECO:0007669"/>
    <property type="project" value="UniProtKB-SubCell"/>
</dbReference>
<keyword evidence="6" id="KW-0963">Cytoplasm</keyword>
<reference evidence="14" key="1">
    <citation type="journal article" date="2013" name="Genetics">
        <title>The draft genome and transcriptome of Panagrellus redivivus are shaped by the harsh demands of a free-living lifestyle.</title>
        <authorList>
            <person name="Srinivasan J."/>
            <person name="Dillman A.R."/>
            <person name="Macchietto M.G."/>
            <person name="Heikkinen L."/>
            <person name="Lakso M."/>
            <person name="Fracchia K.M."/>
            <person name="Antoshechkin I."/>
            <person name="Mortazavi A."/>
            <person name="Wong G."/>
            <person name="Sternberg P.W."/>
        </authorList>
    </citation>
    <scope>NUCLEOTIDE SEQUENCE [LARGE SCALE GENOMIC DNA]</scope>
    <source>
        <strain evidence="14">MT8872</strain>
    </source>
</reference>
<comment type="similarity">
    <text evidence="5">In the C-terminal section; belongs to the eukaryotic ribosomal protein eL40 family.</text>
</comment>
<dbReference type="PANTHER" id="PTHR10666">
    <property type="entry name" value="UBIQUITIN"/>
    <property type="match status" value="1"/>
</dbReference>
<dbReference type="InterPro" id="IPR029071">
    <property type="entry name" value="Ubiquitin-like_domsf"/>
</dbReference>
<evidence type="ECO:0000256" key="1">
    <source>
        <dbReference type="ARBA" id="ARBA00002241"/>
    </source>
</evidence>
<dbReference type="SMART" id="SM01377">
    <property type="entry name" value="Ribosomal_L40e"/>
    <property type="match status" value="1"/>
</dbReference>
<evidence type="ECO:0000256" key="5">
    <source>
        <dbReference type="ARBA" id="ARBA00010570"/>
    </source>
</evidence>
<dbReference type="GO" id="GO:1990904">
    <property type="term" value="C:ribonucleoprotein complex"/>
    <property type="evidence" value="ECO:0007669"/>
    <property type="project" value="UniProtKB-KW"/>
</dbReference>
<dbReference type="InterPro" id="IPR038587">
    <property type="entry name" value="Ribosomal_eL40_sf"/>
</dbReference>
<evidence type="ECO:0000256" key="4">
    <source>
        <dbReference type="ARBA" id="ARBA00008373"/>
    </source>
</evidence>
<sequence length="134" mass="15088">MQIFIKTLTSKPLSLAVDPTDTISDVKSKLQLIENISVSEQRLNFGGVELEDTTTLSEYAISNLSTLHLSLRLEGGNKKLIPPHLVKLAEKYNCDKQVCRKCYARLPPNATNCRKKKCGHSNDLRPKKKLKDHN</sequence>
<dbReference type="Pfam" id="PF00240">
    <property type="entry name" value="ubiquitin"/>
    <property type="match status" value="1"/>
</dbReference>
<comment type="subcellular location">
    <subcellularLocation>
        <location evidence="3">Cytoplasm</location>
    </subcellularLocation>
    <subcellularLocation>
        <location evidence="2">Nucleus</location>
    </subcellularLocation>
</comment>
<evidence type="ECO:0000313" key="14">
    <source>
        <dbReference type="Proteomes" id="UP000492821"/>
    </source>
</evidence>
<organism evidence="14 15">
    <name type="scientific">Panagrellus redivivus</name>
    <name type="common">Microworm</name>
    <dbReference type="NCBI Taxonomy" id="6233"/>
    <lineage>
        <taxon>Eukaryota</taxon>
        <taxon>Metazoa</taxon>
        <taxon>Ecdysozoa</taxon>
        <taxon>Nematoda</taxon>
        <taxon>Chromadorea</taxon>
        <taxon>Rhabditida</taxon>
        <taxon>Tylenchina</taxon>
        <taxon>Panagrolaimomorpha</taxon>
        <taxon>Panagrolaimoidea</taxon>
        <taxon>Panagrolaimidae</taxon>
        <taxon>Panagrellus</taxon>
    </lineage>
</organism>
<reference evidence="15" key="2">
    <citation type="submission" date="2020-10" db="UniProtKB">
        <authorList>
            <consortium name="WormBaseParasite"/>
        </authorList>
    </citation>
    <scope>IDENTIFICATION</scope>
</reference>
<dbReference type="SUPFAM" id="SSF57829">
    <property type="entry name" value="Zn-binding ribosomal proteins"/>
    <property type="match status" value="1"/>
</dbReference>
<dbReference type="SUPFAM" id="SSF54236">
    <property type="entry name" value="Ubiquitin-like"/>
    <property type="match status" value="1"/>
</dbReference>
<dbReference type="GO" id="GO:0003735">
    <property type="term" value="F:structural constituent of ribosome"/>
    <property type="evidence" value="ECO:0007669"/>
    <property type="project" value="InterPro"/>
</dbReference>
<evidence type="ECO:0000256" key="9">
    <source>
        <dbReference type="ARBA" id="ARBA00023242"/>
    </source>
</evidence>
<dbReference type="GO" id="GO:0006412">
    <property type="term" value="P:translation"/>
    <property type="evidence" value="ECO:0007669"/>
    <property type="project" value="InterPro"/>
</dbReference>
<keyword evidence="7" id="KW-1017">Isopeptide bond</keyword>
<dbReference type="GO" id="GO:0005634">
    <property type="term" value="C:nucleus"/>
    <property type="evidence" value="ECO:0007669"/>
    <property type="project" value="UniProtKB-SubCell"/>
</dbReference>
<dbReference type="Pfam" id="PF01020">
    <property type="entry name" value="Ribosomal_L40e"/>
    <property type="match status" value="1"/>
</dbReference>
<dbReference type="InterPro" id="IPR050158">
    <property type="entry name" value="Ubiquitin_ubiquitin-like"/>
</dbReference>
<evidence type="ECO:0000256" key="6">
    <source>
        <dbReference type="ARBA" id="ARBA00022490"/>
    </source>
</evidence>
<dbReference type="AlphaFoldDB" id="A0A7E4VZ08"/>
<dbReference type="FunFam" id="4.10.1060.50:FF:000001">
    <property type="entry name" value="ubiquitin-60S ribosomal protein L40"/>
    <property type="match status" value="1"/>
</dbReference>
<proteinExistence type="inferred from homology"/>
<feature type="domain" description="Ubiquitin-like" evidence="13">
    <location>
        <begin position="1"/>
        <end position="76"/>
    </location>
</feature>
<evidence type="ECO:0000259" key="13">
    <source>
        <dbReference type="PROSITE" id="PS50053"/>
    </source>
</evidence>
<evidence type="ECO:0000313" key="15">
    <source>
        <dbReference type="WBParaSite" id="Pan_g5415.t1"/>
    </source>
</evidence>
<dbReference type="PROSITE" id="PS50053">
    <property type="entry name" value="UBIQUITIN_2"/>
    <property type="match status" value="1"/>
</dbReference>
<dbReference type="InterPro" id="IPR011332">
    <property type="entry name" value="Ribosomal_zn-bd"/>
</dbReference>
<dbReference type="Gene3D" id="3.10.20.90">
    <property type="entry name" value="Phosphatidylinositol 3-kinase Catalytic Subunit, Chain A, domain 1"/>
    <property type="match status" value="1"/>
</dbReference>